<feature type="compositionally biased region" description="Polar residues" evidence="1">
    <location>
        <begin position="16"/>
        <end position="29"/>
    </location>
</feature>
<feature type="region of interest" description="Disordered" evidence="1">
    <location>
        <begin position="1"/>
        <end position="35"/>
    </location>
</feature>
<protein>
    <submittedName>
        <fullName evidence="2">Uncharacterized protein</fullName>
    </submittedName>
</protein>
<gene>
    <name evidence="2" type="ORF">Q5P01_024627</name>
</gene>
<evidence type="ECO:0000313" key="2">
    <source>
        <dbReference type="EMBL" id="KAK2819066.1"/>
    </source>
</evidence>
<name>A0AA88IQT7_CHASR</name>
<accession>A0AA88IQT7</accession>
<sequence>MENRGGLARRGHESSGGVTSPSQTGQQSLKSDRDTAGVREQLNFECMRAESGHCGATGARLFLPFVPPAVRLSLTKACCLLTGSFSTFVSVVFMCATPPTGLD</sequence>
<keyword evidence="3" id="KW-1185">Reference proteome</keyword>
<comment type="caution">
    <text evidence="2">The sequence shown here is derived from an EMBL/GenBank/DDBJ whole genome shotgun (WGS) entry which is preliminary data.</text>
</comment>
<evidence type="ECO:0000313" key="3">
    <source>
        <dbReference type="Proteomes" id="UP001187415"/>
    </source>
</evidence>
<evidence type="ECO:0000256" key="1">
    <source>
        <dbReference type="SAM" id="MobiDB-lite"/>
    </source>
</evidence>
<reference evidence="2" key="1">
    <citation type="submission" date="2023-07" db="EMBL/GenBank/DDBJ databases">
        <title>Chromosome-level Genome Assembly of Striped Snakehead (Channa striata).</title>
        <authorList>
            <person name="Liu H."/>
        </authorList>
    </citation>
    <scope>NUCLEOTIDE SEQUENCE</scope>
    <source>
        <strain evidence="2">Gz</strain>
        <tissue evidence="2">Muscle</tissue>
    </source>
</reference>
<organism evidence="2 3">
    <name type="scientific">Channa striata</name>
    <name type="common">Snakehead murrel</name>
    <name type="synonym">Ophicephalus striatus</name>
    <dbReference type="NCBI Taxonomy" id="64152"/>
    <lineage>
        <taxon>Eukaryota</taxon>
        <taxon>Metazoa</taxon>
        <taxon>Chordata</taxon>
        <taxon>Craniata</taxon>
        <taxon>Vertebrata</taxon>
        <taxon>Euteleostomi</taxon>
        <taxon>Actinopterygii</taxon>
        <taxon>Neopterygii</taxon>
        <taxon>Teleostei</taxon>
        <taxon>Neoteleostei</taxon>
        <taxon>Acanthomorphata</taxon>
        <taxon>Anabantaria</taxon>
        <taxon>Anabantiformes</taxon>
        <taxon>Channoidei</taxon>
        <taxon>Channidae</taxon>
        <taxon>Channa</taxon>
    </lineage>
</organism>
<dbReference type="Proteomes" id="UP001187415">
    <property type="component" value="Unassembled WGS sequence"/>
</dbReference>
<dbReference type="AlphaFoldDB" id="A0AA88IQT7"/>
<dbReference type="EMBL" id="JAUPFM010000020">
    <property type="protein sequence ID" value="KAK2819066.1"/>
    <property type="molecule type" value="Genomic_DNA"/>
</dbReference>
<proteinExistence type="predicted"/>